<dbReference type="InterPro" id="IPR003852">
    <property type="entry name" value="Sig_transdc_His_kinase_KdpD_N"/>
</dbReference>
<dbReference type="Pfam" id="PF02702">
    <property type="entry name" value="KdpD"/>
    <property type="match status" value="1"/>
</dbReference>
<name>A0ABW7YX54_9ACTN</name>
<dbReference type="EMBL" id="JBITGY010000006">
    <property type="protein sequence ID" value="MFI6500267.1"/>
    <property type="molecule type" value="Genomic_DNA"/>
</dbReference>
<feature type="compositionally biased region" description="Pro residues" evidence="1">
    <location>
        <begin position="43"/>
        <end position="59"/>
    </location>
</feature>
<comment type="caution">
    <text evidence="3">The sequence shown here is derived from an EMBL/GenBank/DDBJ whole genome shotgun (WGS) entry which is preliminary data.</text>
</comment>
<proteinExistence type="predicted"/>
<protein>
    <recommendedName>
        <fullName evidence="2">Signal transduction histidine kinase osmosensitive K+ channel sensor N-terminal domain-containing protein</fullName>
    </recommendedName>
</protein>
<reference evidence="3 4" key="1">
    <citation type="submission" date="2024-10" db="EMBL/GenBank/DDBJ databases">
        <title>The Natural Products Discovery Center: Release of the First 8490 Sequenced Strains for Exploring Actinobacteria Biosynthetic Diversity.</title>
        <authorList>
            <person name="Kalkreuter E."/>
            <person name="Kautsar S.A."/>
            <person name="Yang D."/>
            <person name="Bader C.D."/>
            <person name="Teijaro C.N."/>
            <person name="Fluegel L."/>
            <person name="Davis C.M."/>
            <person name="Simpson J.R."/>
            <person name="Lauterbach L."/>
            <person name="Steele A.D."/>
            <person name="Gui C."/>
            <person name="Meng S."/>
            <person name="Li G."/>
            <person name="Viehrig K."/>
            <person name="Ye F."/>
            <person name="Su P."/>
            <person name="Kiefer A.F."/>
            <person name="Nichols A."/>
            <person name="Cepeda A.J."/>
            <person name="Yan W."/>
            <person name="Fan B."/>
            <person name="Jiang Y."/>
            <person name="Adhikari A."/>
            <person name="Zheng C.-J."/>
            <person name="Schuster L."/>
            <person name="Cowan T.M."/>
            <person name="Smanski M.J."/>
            <person name="Chevrette M.G."/>
            <person name="De Carvalho L.P.S."/>
            <person name="Shen B."/>
        </authorList>
    </citation>
    <scope>NUCLEOTIDE SEQUENCE [LARGE SCALE GENOMIC DNA]</scope>
    <source>
        <strain evidence="3 4">NPDC050545</strain>
    </source>
</reference>
<evidence type="ECO:0000313" key="3">
    <source>
        <dbReference type="EMBL" id="MFI6500267.1"/>
    </source>
</evidence>
<organism evidence="3 4">
    <name type="scientific">Nonomuraea typhae</name>
    <dbReference type="NCBI Taxonomy" id="2603600"/>
    <lineage>
        <taxon>Bacteria</taxon>
        <taxon>Bacillati</taxon>
        <taxon>Actinomycetota</taxon>
        <taxon>Actinomycetes</taxon>
        <taxon>Streptosporangiales</taxon>
        <taxon>Streptosporangiaceae</taxon>
        <taxon>Nonomuraea</taxon>
    </lineage>
</organism>
<feature type="domain" description="Signal transduction histidine kinase osmosensitive K+ channel sensor N-terminal" evidence="2">
    <location>
        <begin position="3"/>
        <end position="36"/>
    </location>
</feature>
<dbReference type="InterPro" id="IPR027417">
    <property type="entry name" value="P-loop_NTPase"/>
</dbReference>
<feature type="non-terminal residue" evidence="3">
    <location>
        <position position="68"/>
    </location>
</feature>
<evidence type="ECO:0000256" key="1">
    <source>
        <dbReference type="SAM" id="MobiDB-lite"/>
    </source>
</evidence>
<feature type="region of interest" description="Disordered" evidence="1">
    <location>
        <begin position="29"/>
        <end position="68"/>
    </location>
</feature>
<sequence>MPRGRLRVYLGAAPGVGKTFAMLGEGRRALERGRDVGGGGGGGPPPPPPPPRPPPPPPGETTTHRGPA</sequence>
<evidence type="ECO:0000259" key="2">
    <source>
        <dbReference type="Pfam" id="PF02702"/>
    </source>
</evidence>
<dbReference type="RefSeq" id="WP_397084845.1">
    <property type="nucleotide sequence ID" value="NZ_JBITGY010000006.1"/>
</dbReference>
<keyword evidence="4" id="KW-1185">Reference proteome</keyword>
<dbReference type="Gene3D" id="3.40.50.300">
    <property type="entry name" value="P-loop containing nucleotide triphosphate hydrolases"/>
    <property type="match status" value="1"/>
</dbReference>
<accession>A0ABW7YX54</accession>
<dbReference type="Proteomes" id="UP001612741">
    <property type="component" value="Unassembled WGS sequence"/>
</dbReference>
<evidence type="ECO:0000313" key="4">
    <source>
        <dbReference type="Proteomes" id="UP001612741"/>
    </source>
</evidence>
<gene>
    <name evidence="3" type="ORF">ACIBG2_22985</name>
</gene>